<dbReference type="GO" id="GO:0034727">
    <property type="term" value="P:piecemeal microautophagy of the nucleus"/>
    <property type="evidence" value="ECO:0007669"/>
    <property type="project" value="TreeGrafter"/>
</dbReference>
<dbReference type="OrthoDB" id="5836549at2759"/>
<dbReference type="GO" id="GO:0010506">
    <property type="term" value="P:regulation of autophagy"/>
    <property type="evidence" value="ECO:0007669"/>
    <property type="project" value="InterPro"/>
</dbReference>
<dbReference type="GO" id="GO:0005776">
    <property type="term" value="C:autophagosome"/>
    <property type="evidence" value="ECO:0007669"/>
    <property type="project" value="TreeGrafter"/>
</dbReference>
<keyword evidence="2 5" id="KW-0547">Nucleotide-binding</keyword>
<feature type="binding site" evidence="5">
    <location>
        <position position="269"/>
    </location>
    <ligand>
        <name>ATP</name>
        <dbReference type="ChEBI" id="CHEBI:30616"/>
    </ligand>
</feature>
<dbReference type="InterPro" id="IPR011009">
    <property type="entry name" value="Kinase-like_dom_sf"/>
</dbReference>
<name>A0A8B7XSD0_ACAPL</name>
<dbReference type="GO" id="GO:0061709">
    <property type="term" value="P:reticulophagy"/>
    <property type="evidence" value="ECO:0007669"/>
    <property type="project" value="TreeGrafter"/>
</dbReference>
<dbReference type="CDD" id="cd00180">
    <property type="entry name" value="PKc"/>
    <property type="match status" value="1"/>
</dbReference>
<dbReference type="Pfam" id="PF00069">
    <property type="entry name" value="Pkinase"/>
    <property type="match status" value="1"/>
</dbReference>
<evidence type="ECO:0000256" key="1">
    <source>
        <dbReference type="ARBA" id="ARBA00022679"/>
    </source>
</evidence>
<dbReference type="InterPro" id="IPR045269">
    <property type="entry name" value="Atg1-like"/>
</dbReference>
<dbReference type="Gene3D" id="3.30.200.20">
    <property type="entry name" value="Phosphorylase Kinase, domain 1"/>
    <property type="match status" value="1"/>
</dbReference>
<dbReference type="RefSeq" id="XP_022082861.1">
    <property type="nucleotide sequence ID" value="XM_022227169.1"/>
</dbReference>
<dbReference type="KEGG" id="aplc:110975060"/>
<dbReference type="GO" id="GO:0005829">
    <property type="term" value="C:cytosol"/>
    <property type="evidence" value="ECO:0007669"/>
    <property type="project" value="TreeGrafter"/>
</dbReference>
<proteinExistence type="predicted"/>
<dbReference type="GO" id="GO:0034045">
    <property type="term" value="C:phagophore assembly site membrane"/>
    <property type="evidence" value="ECO:0007669"/>
    <property type="project" value="TreeGrafter"/>
</dbReference>
<dbReference type="SMART" id="SM00220">
    <property type="entry name" value="S_TKc"/>
    <property type="match status" value="1"/>
</dbReference>
<keyword evidence="4 5" id="KW-0067">ATP-binding</keyword>
<accession>A0A8B7XSD0</accession>
<dbReference type="GO" id="GO:0004674">
    <property type="term" value="F:protein serine/threonine kinase activity"/>
    <property type="evidence" value="ECO:0007669"/>
    <property type="project" value="InterPro"/>
</dbReference>
<dbReference type="PANTHER" id="PTHR24348:SF22">
    <property type="entry name" value="NON-SPECIFIC SERINE_THREONINE PROTEIN KINASE"/>
    <property type="match status" value="1"/>
</dbReference>
<evidence type="ECO:0000256" key="3">
    <source>
        <dbReference type="ARBA" id="ARBA00022777"/>
    </source>
</evidence>
<dbReference type="Gene3D" id="1.10.510.10">
    <property type="entry name" value="Transferase(Phosphotransferase) domain 1"/>
    <property type="match status" value="1"/>
</dbReference>
<dbReference type="PROSITE" id="PS00107">
    <property type="entry name" value="PROTEIN_KINASE_ATP"/>
    <property type="match status" value="1"/>
</dbReference>
<dbReference type="GO" id="GO:0042594">
    <property type="term" value="P:response to starvation"/>
    <property type="evidence" value="ECO:0007669"/>
    <property type="project" value="TreeGrafter"/>
</dbReference>
<dbReference type="PANTHER" id="PTHR24348">
    <property type="entry name" value="SERINE/THREONINE-PROTEIN KINASE UNC-51-RELATED"/>
    <property type="match status" value="1"/>
</dbReference>
<feature type="region of interest" description="Disordered" evidence="6">
    <location>
        <begin position="512"/>
        <end position="555"/>
    </location>
</feature>
<evidence type="ECO:0000256" key="4">
    <source>
        <dbReference type="ARBA" id="ARBA00022840"/>
    </source>
</evidence>
<dbReference type="GeneID" id="110975060"/>
<evidence type="ECO:0000256" key="2">
    <source>
        <dbReference type="ARBA" id="ARBA00022741"/>
    </source>
</evidence>
<keyword evidence="1" id="KW-0808">Transferase</keyword>
<evidence type="ECO:0000256" key="5">
    <source>
        <dbReference type="PROSITE-ProRule" id="PRU10141"/>
    </source>
</evidence>
<feature type="region of interest" description="Disordered" evidence="6">
    <location>
        <begin position="1"/>
        <end position="154"/>
    </location>
</feature>
<dbReference type="OMA" id="SAICTLM"/>
<keyword evidence="3" id="KW-0418">Kinase</keyword>
<reference evidence="9" key="1">
    <citation type="submission" date="2025-08" db="UniProtKB">
        <authorList>
            <consortium name="RefSeq"/>
        </authorList>
    </citation>
    <scope>IDENTIFICATION</scope>
</reference>
<sequence length="651" mass="71279">MYQTTGRIASFPKMAASDASRNLVKAKLSDDEDDSGCQTTYPLGCEDPQRDGSDSSSAEELTLTEKAVSPTNDGHRDSECRQTGAIPKVHVGGDHGRTGRVPIAQWSSSPRENSQDQRRPPEAGDNEANVGRGGDEGPTVPPIIRPTPHSSSGSAAAFERYVTDDGITSQPEEDCQISLPDLKTDNWQRLPPTVRSGDEDDMITFAGQLVSKQFSLERGQEGLLSTKSGFVPKNGQFGVKCIKQNVGEGAHSKVHVIQDTTSGAMAALKCVEWGHFVSSESDIWVGLNHRNINSLFGLICDDNSIMFASEYDCNYETLQLRVDRRPIGQGEAVVIIQQLFAALVYLHEKKIIHRDVYPSNVLVKSLPSNSDLPEYIKLIDFGTSVKLSGRTHTTSDYSPEGNAAYRAPEIERGEPYDGRVDVWSAICTLMFQLKGHALWIGKRYGDYPNVDIPRSTNGELRTFIEWAHKVSLNQRPTSKEVFDACPMSIVKQLYSIPATVSEPPAADYKSNKYAVSETRQPPDDSLNNVDSQTSEDGLSTDEAGALTHDETEKRDTCTIPHGVKGIFVTVHYGDCEPVKIKLSPSSNTAADVAEALCKQIPTPFTLSLKNGSALDRHHTFGPGNYDLDAVTALDGRNWVWCIDERGKVTSV</sequence>
<dbReference type="SUPFAM" id="SSF56112">
    <property type="entry name" value="Protein kinase-like (PK-like)"/>
    <property type="match status" value="1"/>
</dbReference>
<feature type="compositionally biased region" description="Polar residues" evidence="6">
    <location>
        <begin position="525"/>
        <end position="537"/>
    </location>
</feature>
<feature type="domain" description="Protein kinase" evidence="7">
    <location>
        <begin position="240"/>
        <end position="490"/>
    </location>
</feature>
<dbReference type="PROSITE" id="PS50011">
    <property type="entry name" value="PROTEIN_KINASE_DOM"/>
    <property type="match status" value="1"/>
</dbReference>
<dbReference type="InterPro" id="IPR000719">
    <property type="entry name" value="Prot_kinase_dom"/>
</dbReference>
<keyword evidence="8" id="KW-1185">Reference proteome</keyword>
<dbReference type="GO" id="GO:0005524">
    <property type="term" value="F:ATP binding"/>
    <property type="evidence" value="ECO:0007669"/>
    <property type="project" value="UniProtKB-UniRule"/>
</dbReference>
<evidence type="ECO:0000313" key="9">
    <source>
        <dbReference type="RefSeq" id="XP_022082861.1"/>
    </source>
</evidence>
<evidence type="ECO:0000256" key="6">
    <source>
        <dbReference type="SAM" id="MobiDB-lite"/>
    </source>
</evidence>
<protein>
    <submittedName>
        <fullName evidence="9">MAP3K epsilon protein kinase 1-like</fullName>
    </submittedName>
</protein>
<dbReference type="Proteomes" id="UP000694845">
    <property type="component" value="Unplaced"/>
</dbReference>
<evidence type="ECO:0000259" key="7">
    <source>
        <dbReference type="PROSITE" id="PS50011"/>
    </source>
</evidence>
<gene>
    <name evidence="9" type="primary">LOC110975060</name>
</gene>
<feature type="compositionally biased region" description="Basic and acidic residues" evidence="6">
    <location>
        <begin position="113"/>
        <end position="122"/>
    </location>
</feature>
<dbReference type="AlphaFoldDB" id="A0A8B7XSD0"/>
<organism evidence="8 9">
    <name type="scientific">Acanthaster planci</name>
    <name type="common">Crown-of-thorns starfish</name>
    <dbReference type="NCBI Taxonomy" id="133434"/>
    <lineage>
        <taxon>Eukaryota</taxon>
        <taxon>Metazoa</taxon>
        <taxon>Echinodermata</taxon>
        <taxon>Eleutherozoa</taxon>
        <taxon>Asterozoa</taxon>
        <taxon>Asteroidea</taxon>
        <taxon>Valvatacea</taxon>
        <taxon>Valvatida</taxon>
        <taxon>Acanthasteridae</taxon>
        <taxon>Acanthaster</taxon>
    </lineage>
</organism>
<dbReference type="GO" id="GO:0000045">
    <property type="term" value="P:autophagosome assembly"/>
    <property type="evidence" value="ECO:0007669"/>
    <property type="project" value="TreeGrafter"/>
</dbReference>
<evidence type="ECO:0000313" key="8">
    <source>
        <dbReference type="Proteomes" id="UP000694845"/>
    </source>
</evidence>
<dbReference type="GO" id="GO:0000422">
    <property type="term" value="P:autophagy of mitochondrion"/>
    <property type="evidence" value="ECO:0007669"/>
    <property type="project" value="TreeGrafter"/>
</dbReference>
<dbReference type="InterPro" id="IPR017441">
    <property type="entry name" value="Protein_kinase_ATP_BS"/>
</dbReference>